<feature type="chain" id="PRO_5019296813" evidence="1">
    <location>
        <begin position="26"/>
        <end position="76"/>
    </location>
</feature>
<keyword evidence="1" id="KW-0732">Signal</keyword>
<dbReference type="OrthoDB" id="2499604at2759"/>
<gene>
    <name evidence="2" type="ORF">CVT25_015160</name>
</gene>
<dbReference type="Proteomes" id="UP000283269">
    <property type="component" value="Unassembled WGS sequence"/>
</dbReference>
<keyword evidence="3" id="KW-1185">Reference proteome</keyword>
<evidence type="ECO:0000313" key="3">
    <source>
        <dbReference type="Proteomes" id="UP000283269"/>
    </source>
</evidence>
<evidence type="ECO:0000313" key="2">
    <source>
        <dbReference type="EMBL" id="PPQ84814.1"/>
    </source>
</evidence>
<evidence type="ECO:0000256" key="1">
    <source>
        <dbReference type="SAM" id="SignalP"/>
    </source>
</evidence>
<reference evidence="2 3" key="1">
    <citation type="journal article" date="2018" name="Evol. Lett.">
        <title>Horizontal gene cluster transfer increased hallucinogenic mushroom diversity.</title>
        <authorList>
            <person name="Reynolds H.T."/>
            <person name="Vijayakumar V."/>
            <person name="Gluck-Thaler E."/>
            <person name="Korotkin H.B."/>
            <person name="Matheny P.B."/>
            <person name="Slot J.C."/>
        </authorList>
    </citation>
    <scope>NUCLEOTIDE SEQUENCE [LARGE SCALE GENOMIC DNA]</scope>
    <source>
        <strain evidence="2 3">2631</strain>
    </source>
</reference>
<sequence>MCCKGGIPISIDVNILLLCSSPVLTLPKITSAGASGGSFEQLISRIIFWSHCVLNIVDIDTRVEVYEEDSKDLDVQ</sequence>
<accession>A0A409X216</accession>
<name>A0A409X216_PSICY</name>
<dbReference type="InParanoid" id="A0A409X216"/>
<organism evidence="2 3">
    <name type="scientific">Psilocybe cyanescens</name>
    <dbReference type="NCBI Taxonomy" id="93625"/>
    <lineage>
        <taxon>Eukaryota</taxon>
        <taxon>Fungi</taxon>
        <taxon>Dikarya</taxon>
        <taxon>Basidiomycota</taxon>
        <taxon>Agaricomycotina</taxon>
        <taxon>Agaricomycetes</taxon>
        <taxon>Agaricomycetidae</taxon>
        <taxon>Agaricales</taxon>
        <taxon>Agaricineae</taxon>
        <taxon>Strophariaceae</taxon>
        <taxon>Psilocybe</taxon>
    </lineage>
</organism>
<comment type="caution">
    <text evidence="2">The sequence shown here is derived from an EMBL/GenBank/DDBJ whole genome shotgun (WGS) entry which is preliminary data.</text>
</comment>
<proteinExistence type="predicted"/>
<feature type="signal peptide" evidence="1">
    <location>
        <begin position="1"/>
        <end position="25"/>
    </location>
</feature>
<protein>
    <submittedName>
        <fullName evidence="2">Uncharacterized protein</fullName>
    </submittedName>
</protein>
<dbReference type="AlphaFoldDB" id="A0A409X216"/>
<dbReference type="EMBL" id="NHYD01002805">
    <property type="protein sequence ID" value="PPQ84814.1"/>
    <property type="molecule type" value="Genomic_DNA"/>
</dbReference>